<dbReference type="RefSeq" id="XP_461850.2">
    <property type="nucleotide sequence ID" value="XM_461850.1"/>
</dbReference>
<dbReference type="STRING" id="284592.Q6BIX1"/>
<keyword evidence="3" id="KW-0963">Cytoplasm</keyword>
<dbReference type="VEuPathDB" id="FungiDB:DEHA2G06952g"/>
<keyword evidence="8" id="KW-0539">Nucleus</keyword>
<dbReference type="HOGENOM" id="CLU_056986_1_0_1"/>
<keyword evidence="5" id="KW-0547">Nucleotide-binding</keyword>
<dbReference type="Proteomes" id="UP000000599">
    <property type="component" value="Chromosome G"/>
</dbReference>
<reference evidence="10 11" key="1">
    <citation type="journal article" date="2004" name="Nature">
        <title>Genome evolution in yeasts.</title>
        <authorList>
            <consortium name="Genolevures"/>
            <person name="Dujon B."/>
            <person name="Sherman D."/>
            <person name="Fischer G."/>
            <person name="Durrens P."/>
            <person name="Casaregola S."/>
            <person name="Lafontaine I."/>
            <person name="de Montigny J."/>
            <person name="Marck C."/>
            <person name="Neuveglise C."/>
            <person name="Talla E."/>
            <person name="Goffard N."/>
            <person name="Frangeul L."/>
            <person name="Aigle M."/>
            <person name="Anthouard V."/>
            <person name="Babour A."/>
            <person name="Barbe V."/>
            <person name="Barnay S."/>
            <person name="Blanchin S."/>
            <person name="Beckerich J.M."/>
            <person name="Beyne E."/>
            <person name="Bleykasten C."/>
            <person name="Boisrame A."/>
            <person name="Boyer J."/>
            <person name="Cattolico L."/>
            <person name="Confanioleri F."/>
            <person name="de Daruvar A."/>
            <person name="Despons L."/>
            <person name="Fabre E."/>
            <person name="Fairhead C."/>
            <person name="Ferry-Dumazet H."/>
            <person name="Groppi A."/>
            <person name="Hantraye F."/>
            <person name="Hennequin C."/>
            <person name="Jauniaux N."/>
            <person name="Joyet P."/>
            <person name="Kachouri R."/>
            <person name="Kerrest A."/>
            <person name="Koszul R."/>
            <person name="Lemaire M."/>
            <person name="Lesur I."/>
            <person name="Ma L."/>
            <person name="Muller H."/>
            <person name="Nicaud J.M."/>
            <person name="Nikolski M."/>
            <person name="Oztas S."/>
            <person name="Ozier-Kalogeropoulos O."/>
            <person name="Pellenz S."/>
            <person name="Potier S."/>
            <person name="Richard G.F."/>
            <person name="Straub M.L."/>
            <person name="Suleau A."/>
            <person name="Swennene D."/>
            <person name="Tekaia F."/>
            <person name="Wesolowski-Louvel M."/>
            <person name="Westhof E."/>
            <person name="Wirth B."/>
            <person name="Zeniou-Meyer M."/>
            <person name="Zivanovic I."/>
            <person name="Bolotin-Fukuhara M."/>
            <person name="Thierry A."/>
            <person name="Bouchier C."/>
            <person name="Caudron B."/>
            <person name="Scarpelli C."/>
            <person name="Gaillardin C."/>
            <person name="Weissenbach J."/>
            <person name="Wincker P."/>
            <person name="Souciet J.L."/>
        </authorList>
    </citation>
    <scope>NUCLEOTIDE SEQUENCE [LARGE SCALE GENOMIC DNA]</scope>
    <source>
        <strain evidence="11">ATCC 36239 / CBS 767 / BCRC 21394 / JCM 1990 / NBRC 0083 / IGC 2968</strain>
    </source>
</reference>
<accession>Q6BIX1</accession>
<keyword evidence="11" id="KW-1185">Reference proteome</keyword>
<dbReference type="AlphaFoldDB" id="Q6BIX1"/>
<dbReference type="OrthoDB" id="347435at2759"/>
<dbReference type="InParanoid" id="Q6BIX1"/>
<evidence type="ECO:0000256" key="1">
    <source>
        <dbReference type="ARBA" id="ARBA00004123"/>
    </source>
</evidence>
<comment type="similarity">
    <text evidence="9">Belongs to the GLYK kinase family.</text>
</comment>
<dbReference type="eggNOG" id="KOG2878">
    <property type="taxonomic scope" value="Eukaryota"/>
</dbReference>
<dbReference type="InterPro" id="IPR027417">
    <property type="entry name" value="P-loop_NTPase"/>
</dbReference>
<evidence type="ECO:0000256" key="3">
    <source>
        <dbReference type="ARBA" id="ARBA00022490"/>
    </source>
</evidence>
<sequence>MTTLTKSIDYLSRVIDSYVCNVSEKALVVGISGPQGSGKSYLTNQLGTELRKLYPKLNIVSFSMDDLYLTHEDQLALTTRSQDYMDDNKLLQGRGLPGTHDIELGADLFSKLINRHSESIMHEVPIPFYDKGAFNGEGDRSPECNWNVVKTPVDVIIFEGWFNGFQPLSFDQLRVKYLTSDINKSVIQRHKMFHVEQVNENLKEYAKLWSLFDFFICLETDSLQNVYNWRLEQEHYLKATTPAGTGMTDEEVVKFVDRYMPIYELYYEKMCSDGCVKKVGHNLKLVINAKRNMLDSMIY</sequence>
<evidence type="ECO:0000256" key="4">
    <source>
        <dbReference type="ARBA" id="ARBA00022679"/>
    </source>
</evidence>
<dbReference type="GO" id="GO:0005524">
    <property type="term" value="F:ATP binding"/>
    <property type="evidence" value="ECO:0007669"/>
    <property type="project" value="UniProtKB-KW"/>
</dbReference>
<dbReference type="FunCoup" id="Q6BIX1">
    <property type="interactions" value="364"/>
</dbReference>
<dbReference type="EMBL" id="CR382139">
    <property type="protein sequence ID" value="CAG90311.2"/>
    <property type="molecule type" value="Genomic_DNA"/>
</dbReference>
<evidence type="ECO:0000313" key="10">
    <source>
        <dbReference type="EMBL" id="CAG90311.2"/>
    </source>
</evidence>
<dbReference type="OMA" id="FAGPQHF"/>
<keyword evidence="4" id="KW-0808">Transferase</keyword>
<dbReference type="SUPFAM" id="SSF52540">
    <property type="entry name" value="P-loop containing nucleoside triphosphate hydrolases"/>
    <property type="match status" value="1"/>
</dbReference>
<evidence type="ECO:0000256" key="8">
    <source>
        <dbReference type="ARBA" id="ARBA00023242"/>
    </source>
</evidence>
<dbReference type="Gene3D" id="3.40.50.300">
    <property type="entry name" value="P-loop containing nucleotide triphosphate hydrolases"/>
    <property type="match status" value="1"/>
</dbReference>
<organism evidence="10 11">
    <name type="scientific">Debaryomyces hansenii (strain ATCC 36239 / CBS 767 / BCRC 21394 / JCM 1990 / NBRC 0083 / IGC 2968)</name>
    <name type="common">Yeast</name>
    <name type="synonym">Torulaspora hansenii</name>
    <dbReference type="NCBI Taxonomy" id="284592"/>
    <lineage>
        <taxon>Eukaryota</taxon>
        <taxon>Fungi</taxon>
        <taxon>Dikarya</taxon>
        <taxon>Ascomycota</taxon>
        <taxon>Saccharomycotina</taxon>
        <taxon>Pichiomycetes</taxon>
        <taxon>Debaryomycetaceae</taxon>
        <taxon>Debaryomyces</taxon>
    </lineage>
</organism>
<dbReference type="PANTHER" id="PTHR10285">
    <property type="entry name" value="URIDINE KINASE"/>
    <property type="match status" value="1"/>
</dbReference>
<keyword evidence="6" id="KW-0418">Kinase</keyword>
<evidence type="ECO:0000256" key="2">
    <source>
        <dbReference type="ARBA" id="ARBA00004496"/>
    </source>
</evidence>
<name>Q6BIX1_DEBHA</name>
<dbReference type="GO" id="GO:0005737">
    <property type="term" value="C:cytoplasm"/>
    <property type="evidence" value="ECO:0007669"/>
    <property type="project" value="UniProtKB-SubCell"/>
</dbReference>
<evidence type="ECO:0000256" key="5">
    <source>
        <dbReference type="ARBA" id="ARBA00022741"/>
    </source>
</evidence>
<dbReference type="FunFam" id="3.40.50.300:FF:001691">
    <property type="entry name" value="Probable ATP-dependent kinase TDA10"/>
    <property type="match status" value="1"/>
</dbReference>
<comment type="subcellular location">
    <subcellularLocation>
        <location evidence="2">Cytoplasm</location>
    </subcellularLocation>
    <subcellularLocation>
        <location evidence="1">Nucleus</location>
    </subcellularLocation>
</comment>
<dbReference type="GO" id="GO:0005634">
    <property type="term" value="C:nucleus"/>
    <property type="evidence" value="ECO:0007669"/>
    <property type="project" value="UniProtKB-SubCell"/>
</dbReference>
<dbReference type="KEGG" id="dha:DEHA2G06952g"/>
<evidence type="ECO:0000256" key="6">
    <source>
        <dbReference type="ARBA" id="ARBA00022777"/>
    </source>
</evidence>
<gene>
    <name evidence="10" type="ordered locus">DEHA2G06952g</name>
</gene>
<proteinExistence type="inferred from homology"/>
<evidence type="ECO:0000256" key="7">
    <source>
        <dbReference type="ARBA" id="ARBA00022840"/>
    </source>
</evidence>
<dbReference type="GeneID" id="2904729"/>
<dbReference type="GO" id="GO:0016301">
    <property type="term" value="F:kinase activity"/>
    <property type="evidence" value="ECO:0007669"/>
    <property type="project" value="UniProtKB-KW"/>
</dbReference>
<protein>
    <submittedName>
        <fullName evidence="10">DEHA2G06952p</fullName>
    </submittedName>
</protein>
<evidence type="ECO:0000256" key="9">
    <source>
        <dbReference type="ARBA" id="ARBA00061312"/>
    </source>
</evidence>
<keyword evidence="7" id="KW-0067">ATP-binding</keyword>
<evidence type="ECO:0000313" key="11">
    <source>
        <dbReference type="Proteomes" id="UP000000599"/>
    </source>
</evidence>